<feature type="transmembrane region" description="Helical" evidence="2">
    <location>
        <begin position="101"/>
        <end position="122"/>
    </location>
</feature>
<keyword evidence="2" id="KW-0812">Transmembrane</keyword>
<evidence type="ECO:0000256" key="2">
    <source>
        <dbReference type="SAM" id="Phobius"/>
    </source>
</evidence>
<dbReference type="Proteomes" id="UP001595960">
    <property type="component" value="Unassembled WGS sequence"/>
</dbReference>
<evidence type="ECO:0000256" key="1">
    <source>
        <dbReference type="SAM" id="MobiDB-lite"/>
    </source>
</evidence>
<protein>
    <submittedName>
        <fullName evidence="3">Uncharacterized protein</fullName>
    </submittedName>
</protein>
<keyword evidence="2" id="KW-1133">Transmembrane helix</keyword>
<feature type="compositionally biased region" description="Pro residues" evidence="1">
    <location>
        <begin position="66"/>
        <end position="78"/>
    </location>
</feature>
<evidence type="ECO:0000313" key="4">
    <source>
        <dbReference type="Proteomes" id="UP001595960"/>
    </source>
</evidence>
<sequence length="280" mass="29760">MGASEMLDEMKRSELEARVYSRAGADDPREEHLDPVTGRRVWVSDSEWQLRLDDMTGAGRDASGDAPPPTAIASPPPRAADVSAAARRARSSGRMRRRPPAVVAALMGVLAGAGFVAVWSWADDAAHRPPAVRVEITPSAEPEANTWDAPLGAAFDVFRDRDRSPGSMPGWLTDLFPASRIAQLVGPADEIRGAGVYAAVSYTAIACLVVRLDADGMIWNCTSLEHVADDGMVLRTPIPAGLATGRDDDGDGVAGDAVHNDLLVVEWHDDGTFLVTRTAG</sequence>
<keyword evidence="4" id="KW-1185">Reference proteome</keyword>
<feature type="region of interest" description="Disordered" evidence="1">
    <location>
        <begin position="52"/>
        <end position="95"/>
    </location>
</feature>
<organism evidence="3 4">
    <name type="scientific">Agromyces aurantiacus</name>
    <dbReference type="NCBI Taxonomy" id="165814"/>
    <lineage>
        <taxon>Bacteria</taxon>
        <taxon>Bacillati</taxon>
        <taxon>Actinomycetota</taxon>
        <taxon>Actinomycetes</taxon>
        <taxon>Micrococcales</taxon>
        <taxon>Microbacteriaceae</taxon>
        <taxon>Agromyces</taxon>
    </lineage>
</organism>
<dbReference type="RefSeq" id="WP_204393658.1">
    <property type="nucleotide sequence ID" value="NZ_JAFBBW010000001.1"/>
</dbReference>
<reference evidence="4" key="1">
    <citation type="journal article" date="2019" name="Int. J. Syst. Evol. Microbiol.">
        <title>The Global Catalogue of Microorganisms (GCM) 10K type strain sequencing project: providing services to taxonomists for standard genome sequencing and annotation.</title>
        <authorList>
            <consortium name="The Broad Institute Genomics Platform"/>
            <consortium name="The Broad Institute Genome Sequencing Center for Infectious Disease"/>
            <person name="Wu L."/>
            <person name="Ma J."/>
        </authorList>
    </citation>
    <scope>NUCLEOTIDE SEQUENCE [LARGE SCALE GENOMIC DNA]</scope>
    <source>
        <strain evidence="4">CGMCC 1.12192</strain>
    </source>
</reference>
<proteinExistence type="predicted"/>
<gene>
    <name evidence="3" type="ORF">ACFPER_13065</name>
</gene>
<accession>A0ABV9RBK0</accession>
<name>A0ABV9RBK0_9MICO</name>
<dbReference type="EMBL" id="JBHSJC010000001">
    <property type="protein sequence ID" value="MFC4829730.1"/>
    <property type="molecule type" value="Genomic_DNA"/>
</dbReference>
<keyword evidence="2" id="KW-0472">Membrane</keyword>
<evidence type="ECO:0000313" key="3">
    <source>
        <dbReference type="EMBL" id="MFC4829730.1"/>
    </source>
</evidence>
<comment type="caution">
    <text evidence="3">The sequence shown here is derived from an EMBL/GenBank/DDBJ whole genome shotgun (WGS) entry which is preliminary data.</text>
</comment>